<feature type="zinc finger region" description="C3H1-type" evidence="24">
    <location>
        <begin position="248"/>
        <end position="273"/>
    </location>
</feature>
<evidence type="ECO:0000256" key="15">
    <source>
        <dbReference type="ARBA" id="ARBA00022857"/>
    </source>
</evidence>
<evidence type="ECO:0000256" key="7">
    <source>
        <dbReference type="ARBA" id="ARBA00022630"/>
    </source>
</evidence>
<dbReference type="GO" id="GO:0005634">
    <property type="term" value="C:nucleus"/>
    <property type="evidence" value="ECO:0007669"/>
    <property type="project" value="UniProtKB-SubCell"/>
</dbReference>
<dbReference type="PANTHER" id="PTHR45846">
    <property type="entry name" value="TRNA-DIHYDROURIDINE(47) SYNTHASE [NAD(P)(+)]-LIKE"/>
    <property type="match status" value="1"/>
</dbReference>
<keyword evidence="18" id="KW-0539">Nucleus</keyword>
<comment type="subcellular location">
    <subcellularLocation>
        <location evidence="3">Cytoplasm</location>
    </subcellularLocation>
    <subcellularLocation>
        <location evidence="2">Nucleus</location>
    </subcellularLocation>
</comment>
<evidence type="ECO:0000259" key="27">
    <source>
        <dbReference type="PROSITE" id="PS50103"/>
    </source>
</evidence>
<keyword evidence="12" id="KW-0677">Repeat</keyword>
<dbReference type="GO" id="GO:0005737">
    <property type="term" value="C:cytoplasm"/>
    <property type="evidence" value="ECO:0007669"/>
    <property type="project" value="UniProtKB-SubCell"/>
</dbReference>
<dbReference type="GO" id="GO:0003723">
    <property type="term" value="F:RNA binding"/>
    <property type="evidence" value="ECO:0007669"/>
    <property type="project" value="TreeGrafter"/>
</dbReference>
<feature type="compositionally biased region" description="Basic and acidic residues" evidence="26">
    <location>
        <begin position="630"/>
        <end position="641"/>
    </location>
</feature>
<evidence type="ECO:0000256" key="20">
    <source>
        <dbReference type="ARBA" id="ARBA00048266"/>
    </source>
</evidence>
<comment type="function">
    <text evidence="19">Catalyzes the synthesis of dihydrouridine, a modified base found in the D-loop of most tRNAs. Specifically modifies U47 in cytoplasmic tRNAs. Catalyzes the synthesis of dihydrouridine in some mRNAs, thereby affecting their translation.</text>
</comment>
<feature type="region of interest" description="Disordered" evidence="26">
    <location>
        <begin position="47"/>
        <end position="142"/>
    </location>
</feature>
<dbReference type="CDD" id="cd02801">
    <property type="entry name" value="DUS_like_FMN"/>
    <property type="match status" value="1"/>
</dbReference>
<dbReference type="GO" id="GO:0008270">
    <property type="term" value="F:zinc ion binding"/>
    <property type="evidence" value="ECO:0007669"/>
    <property type="project" value="UniProtKB-KW"/>
</dbReference>
<keyword evidence="11 24" id="KW-0479">Metal-binding</keyword>
<organism evidence="28 29">
    <name type="scientific">Friedmanniomyces endolithicus</name>
    <dbReference type="NCBI Taxonomy" id="329885"/>
    <lineage>
        <taxon>Eukaryota</taxon>
        <taxon>Fungi</taxon>
        <taxon>Dikarya</taxon>
        <taxon>Ascomycota</taxon>
        <taxon>Pezizomycotina</taxon>
        <taxon>Dothideomycetes</taxon>
        <taxon>Dothideomycetidae</taxon>
        <taxon>Mycosphaerellales</taxon>
        <taxon>Teratosphaeriaceae</taxon>
        <taxon>Friedmanniomyces</taxon>
    </lineage>
</organism>
<feature type="domain" description="C3H1-type" evidence="27">
    <location>
        <begin position="198"/>
        <end position="231"/>
    </location>
</feature>
<comment type="cofactor">
    <cofactor evidence="1 25">
        <name>FMN</name>
        <dbReference type="ChEBI" id="CHEBI:58210"/>
    </cofactor>
</comment>
<dbReference type="GO" id="GO:0102265">
    <property type="term" value="F:tRNA-dihydrouridine47 synthase activity"/>
    <property type="evidence" value="ECO:0007669"/>
    <property type="project" value="UniProtKB-EC"/>
</dbReference>
<comment type="catalytic activity">
    <reaction evidence="20">
        <text>5,6-dihydrouridine(47) in tRNA + NAD(+) = uridine(47) in tRNA + NADH + H(+)</text>
        <dbReference type="Rhea" id="RHEA:53364"/>
        <dbReference type="Rhea" id="RHEA-COMP:13539"/>
        <dbReference type="Rhea" id="RHEA-COMP:13540"/>
        <dbReference type="ChEBI" id="CHEBI:15378"/>
        <dbReference type="ChEBI" id="CHEBI:57540"/>
        <dbReference type="ChEBI" id="CHEBI:57945"/>
        <dbReference type="ChEBI" id="CHEBI:65315"/>
        <dbReference type="ChEBI" id="CHEBI:74443"/>
        <dbReference type="EC" id="1.3.1.89"/>
    </reaction>
    <physiologicalReaction direction="right-to-left" evidence="20">
        <dbReference type="Rhea" id="RHEA:53366"/>
    </physiologicalReaction>
</comment>
<evidence type="ECO:0000256" key="13">
    <source>
        <dbReference type="ARBA" id="ARBA00022771"/>
    </source>
</evidence>
<dbReference type="InterPro" id="IPR018517">
    <property type="entry name" value="tRNA_hU_synthase_CS"/>
</dbReference>
<accession>A0A4U0UZD7</accession>
<name>A0A4U0UZD7_9PEZI</name>
<dbReference type="PROSITE" id="PS01136">
    <property type="entry name" value="UPF0034"/>
    <property type="match status" value="1"/>
</dbReference>
<dbReference type="EMBL" id="NAJP01000027">
    <property type="protein sequence ID" value="TKA41554.1"/>
    <property type="molecule type" value="Genomic_DNA"/>
</dbReference>
<evidence type="ECO:0000313" key="29">
    <source>
        <dbReference type="Proteomes" id="UP000310066"/>
    </source>
</evidence>
<evidence type="ECO:0000256" key="2">
    <source>
        <dbReference type="ARBA" id="ARBA00004123"/>
    </source>
</evidence>
<feature type="region of interest" description="Disordered" evidence="26">
    <location>
        <begin position="154"/>
        <end position="199"/>
    </location>
</feature>
<dbReference type="Gene3D" id="4.10.1000.10">
    <property type="entry name" value="Zinc finger, CCCH-type"/>
    <property type="match status" value="1"/>
</dbReference>
<gene>
    <name evidence="28" type="ORF">B0A54_06442</name>
</gene>
<feature type="compositionally biased region" description="Polar residues" evidence="26">
    <location>
        <begin position="66"/>
        <end position="75"/>
    </location>
</feature>
<dbReference type="InterPro" id="IPR000571">
    <property type="entry name" value="Znf_CCCH"/>
</dbReference>
<keyword evidence="17 25" id="KW-0520">NAD</keyword>
<dbReference type="Pfam" id="PF01207">
    <property type="entry name" value="Dus"/>
    <property type="match status" value="2"/>
</dbReference>
<comment type="catalytic activity">
    <reaction evidence="22">
        <text>a 5,6-dihydrouridine in mRNA + NADP(+) = a uridine in mRNA + NADPH + H(+)</text>
        <dbReference type="Rhea" id="RHEA:69855"/>
        <dbReference type="Rhea" id="RHEA-COMP:14658"/>
        <dbReference type="Rhea" id="RHEA-COMP:17789"/>
        <dbReference type="ChEBI" id="CHEBI:15378"/>
        <dbReference type="ChEBI" id="CHEBI:57783"/>
        <dbReference type="ChEBI" id="CHEBI:58349"/>
        <dbReference type="ChEBI" id="CHEBI:65315"/>
        <dbReference type="ChEBI" id="CHEBI:74443"/>
    </reaction>
    <physiologicalReaction direction="right-to-left" evidence="22">
        <dbReference type="Rhea" id="RHEA:69857"/>
    </physiologicalReaction>
</comment>
<dbReference type="SUPFAM" id="SSF51395">
    <property type="entry name" value="FMN-linked oxidoreductases"/>
    <property type="match status" value="1"/>
</dbReference>
<evidence type="ECO:0000256" key="14">
    <source>
        <dbReference type="ARBA" id="ARBA00022833"/>
    </source>
</evidence>
<feature type="compositionally biased region" description="Basic and acidic residues" evidence="26">
    <location>
        <begin position="88"/>
        <end position="97"/>
    </location>
</feature>
<dbReference type="GO" id="GO:0106414">
    <property type="term" value="F:mRNA dihydrouridine synthase activity"/>
    <property type="evidence" value="ECO:0007669"/>
    <property type="project" value="RHEA"/>
</dbReference>
<proteinExistence type="inferred from homology"/>
<feature type="zinc finger region" description="C3H1-type" evidence="24">
    <location>
        <begin position="198"/>
        <end position="231"/>
    </location>
</feature>
<dbReference type="GO" id="GO:0050660">
    <property type="term" value="F:flavin adenine dinucleotide binding"/>
    <property type="evidence" value="ECO:0007669"/>
    <property type="project" value="UniProtKB-UniRule"/>
</dbReference>
<keyword evidence="15 25" id="KW-0521">NADP</keyword>
<dbReference type="FunFam" id="3.20.20.70:FF:000145">
    <property type="entry name" value="tRNA-dihydrouridine(47) synthase [NAD(P)(+)]"/>
    <property type="match status" value="1"/>
</dbReference>
<evidence type="ECO:0000256" key="1">
    <source>
        <dbReference type="ARBA" id="ARBA00001917"/>
    </source>
</evidence>
<keyword evidence="16 25" id="KW-0560">Oxidoreductase</keyword>
<evidence type="ECO:0000256" key="23">
    <source>
        <dbReference type="ARBA" id="ARBA00049513"/>
    </source>
</evidence>
<evidence type="ECO:0000313" key="28">
    <source>
        <dbReference type="EMBL" id="TKA41554.1"/>
    </source>
</evidence>
<dbReference type="AlphaFoldDB" id="A0A4U0UZD7"/>
<feature type="region of interest" description="Disordered" evidence="26">
    <location>
        <begin position="630"/>
        <end position="650"/>
    </location>
</feature>
<dbReference type="InterPro" id="IPR013785">
    <property type="entry name" value="Aldolase_TIM"/>
</dbReference>
<dbReference type="STRING" id="329885.A0A4U0UZD7"/>
<comment type="similarity">
    <text evidence="25">Belongs to the dus family. Dus3 subfamily.</text>
</comment>
<comment type="catalytic activity">
    <reaction evidence="21">
        <text>a 5,6-dihydrouridine in mRNA + NAD(+) = a uridine in mRNA + NADH + H(+)</text>
        <dbReference type="Rhea" id="RHEA:69851"/>
        <dbReference type="Rhea" id="RHEA-COMP:14658"/>
        <dbReference type="Rhea" id="RHEA-COMP:17789"/>
        <dbReference type="ChEBI" id="CHEBI:15378"/>
        <dbReference type="ChEBI" id="CHEBI:57540"/>
        <dbReference type="ChEBI" id="CHEBI:57945"/>
        <dbReference type="ChEBI" id="CHEBI:65315"/>
        <dbReference type="ChEBI" id="CHEBI:74443"/>
    </reaction>
    <physiologicalReaction direction="right-to-left" evidence="21">
        <dbReference type="Rhea" id="RHEA:69853"/>
    </physiologicalReaction>
</comment>
<dbReference type="GO" id="GO:0006397">
    <property type="term" value="P:mRNA processing"/>
    <property type="evidence" value="ECO:0007669"/>
    <property type="project" value="UniProtKB-KW"/>
</dbReference>
<evidence type="ECO:0000256" key="18">
    <source>
        <dbReference type="ARBA" id="ARBA00023242"/>
    </source>
</evidence>
<dbReference type="Proteomes" id="UP000310066">
    <property type="component" value="Unassembled WGS sequence"/>
</dbReference>
<evidence type="ECO:0000256" key="21">
    <source>
        <dbReference type="ARBA" id="ARBA00048342"/>
    </source>
</evidence>
<evidence type="ECO:0000256" key="3">
    <source>
        <dbReference type="ARBA" id="ARBA00004496"/>
    </source>
</evidence>
<evidence type="ECO:0000256" key="8">
    <source>
        <dbReference type="ARBA" id="ARBA00022643"/>
    </source>
</evidence>
<dbReference type="InterPro" id="IPR035587">
    <property type="entry name" value="DUS-like_FMN-bd"/>
</dbReference>
<evidence type="ECO:0000256" key="16">
    <source>
        <dbReference type="ARBA" id="ARBA00023002"/>
    </source>
</evidence>
<evidence type="ECO:0000256" key="17">
    <source>
        <dbReference type="ARBA" id="ARBA00023027"/>
    </source>
</evidence>
<protein>
    <recommendedName>
        <fullName evidence="5 25">tRNA-dihydrouridine(47) synthase [NAD(P)(+)]</fullName>
        <ecNumber evidence="4 25">1.3.1.89</ecNumber>
    </recommendedName>
    <alternativeName>
        <fullName evidence="25">tRNA-dihydrouridine synthase 3</fullName>
    </alternativeName>
</protein>
<keyword evidence="14 24" id="KW-0862">Zinc</keyword>
<evidence type="ECO:0000256" key="4">
    <source>
        <dbReference type="ARBA" id="ARBA00012376"/>
    </source>
</evidence>
<evidence type="ECO:0000256" key="11">
    <source>
        <dbReference type="ARBA" id="ARBA00022723"/>
    </source>
</evidence>
<reference evidence="28 29" key="1">
    <citation type="submission" date="2017-03" db="EMBL/GenBank/DDBJ databases">
        <title>Genomes of endolithic fungi from Antarctica.</title>
        <authorList>
            <person name="Coleine C."/>
            <person name="Masonjones S."/>
            <person name="Stajich J.E."/>
        </authorList>
    </citation>
    <scope>NUCLEOTIDE SEQUENCE [LARGE SCALE GENOMIC DNA]</scope>
    <source>
        <strain evidence="28 29">CCFEE 5311</strain>
    </source>
</reference>
<evidence type="ECO:0000256" key="24">
    <source>
        <dbReference type="PROSITE-ProRule" id="PRU00723"/>
    </source>
</evidence>
<comment type="catalytic activity">
    <reaction evidence="23">
        <text>5,6-dihydrouridine(47) in tRNA + NADP(+) = uridine(47) in tRNA + NADPH + H(+)</text>
        <dbReference type="Rhea" id="RHEA:53360"/>
        <dbReference type="Rhea" id="RHEA-COMP:13539"/>
        <dbReference type="Rhea" id="RHEA-COMP:13540"/>
        <dbReference type="ChEBI" id="CHEBI:15378"/>
        <dbReference type="ChEBI" id="CHEBI:57783"/>
        <dbReference type="ChEBI" id="CHEBI:58349"/>
        <dbReference type="ChEBI" id="CHEBI:65315"/>
        <dbReference type="ChEBI" id="CHEBI:74443"/>
        <dbReference type="EC" id="1.3.1.89"/>
    </reaction>
    <physiologicalReaction direction="right-to-left" evidence="23">
        <dbReference type="Rhea" id="RHEA:53362"/>
    </physiologicalReaction>
</comment>
<evidence type="ECO:0000256" key="12">
    <source>
        <dbReference type="ARBA" id="ARBA00022737"/>
    </source>
</evidence>
<keyword evidence="8 25" id="KW-0288">FMN</keyword>
<comment type="caution">
    <text evidence="28">The sequence shown here is derived from an EMBL/GenBank/DDBJ whole genome shotgun (WGS) entry which is preliminary data.</text>
</comment>
<keyword evidence="9" id="KW-0507">mRNA processing</keyword>
<evidence type="ECO:0000256" key="25">
    <source>
        <dbReference type="RuleBase" id="RU291113"/>
    </source>
</evidence>
<dbReference type="Gene3D" id="3.20.20.70">
    <property type="entry name" value="Aldolase class I"/>
    <property type="match status" value="1"/>
</dbReference>
<dbReference type="EC" id="1.3.1.89" evidence="4 25"/>
<evidence type="ECO:0000256" key="5">
    <source>
        <dbReference type="ARBA" id="ARBA00022143"/>
    </source>
</evidence>
<evidence type="ECO:0000256" key="9">
    <source>
        <dbReference type="ARBA" id="ARBA00022664"/>
    </source>
</evidence>
<dbReference type="PROSITE" id="PS50103">
    <property type="entry name" value="ZF_C3H1"/>
    <property type="match status" value="2"/>
</dbReference>
<dbReference type="PANTHER" id="PTHR45846:SF1">
    <property type="entry name" value="TRNA-DIHYDROURIDINE(47) SYNTHASE [NAD(P)(+)]-LIKE"/>
    <property type="match status" value="1"/>
</dbReference>
<keyword evidence="13 24" id="KW-0863">Zinc-finger</keyword>
<feature type="domain" description="C3H1-type" evidence="27">
    <location>
        <begin position="248"/>
        <end position="273"/>
    </location>
</feature>
<keyword evidence="7 25" id="KW-0285">Flavoprotein</keyword>
<keyword evidence="10 25" id="KW-0819">tRNA processing</keyword>
<evidence type="ECO:0000256" key="6">
    <source>
        <dbReference type="ARBA" id="ARBA00022490"/>
    </source>
</evidence>
<dbReference type="OrthoDB" id="259935at2759"/>
<dbReference type="Pfam" id="PF25585">
    <property type="entry name" value="zf-CCCH_DUS3L"/>
    <property type="match status" value="1"/>
</dbReference>
<evidence type="ECO:0000256" key="19">
    <source>
        <dbReference type="ARBA" id="ARBA00045934"/>
    </source>
</evidence>
<evidence type="ECO:0000256" key="10">
    <source>
        <dbReference type="ARBA" id="ARBA00022694"/>
    </source>
</evidence>
<keyword evidence="6" id="KW-0963">Cytoplasm</keyword>
<evidence type="ECO:0000256" key="22">
    <source>
        <dbReference type="ARBA" id="ARBA00049447"/>
    </source>
</evidence>
<sequence length="821" mass="90586">MVAQLITCLAAGRGTGWRSLLRVFVGRGIISESWSARIAEHGLAVDVEGPNLNPLDQSEPLEAGSADNTTKTANPQAEILPGDSATTKAEKVERHGDSSNGDVSADFEPPAPKRRRVEQEPESTAAGGTEEQPTRQKGVTPIKKEFLVSVSRAAEHNHDDDAAEASGKTAQPQTVGGRGGKKKTQGGQNHNRQFGRSRDEIQLCMSRAKVDEFAPSSCQFGEKCKYEHDIRKYLKDGKRADLDTFGSICPVWEVKGTCSAGWRCRFAGSHSKEVEREDGRKELVLVEREKIGEERKGDDDLEEEGVGVVNVISNAVKISLRKKHVETARSDQYLRWMNEHNQDPTNGRVRPELKAVPGLVDDEGIPINVNQPKRDLNGVLDNRAGYVEPPFRASEKRRIYYGPETPVLAPLTTQGNLPFRRLCVSLGAQVTWSEMAMGLPLLGGEKGEWALMKAHESETAPPAYSPKTPVLDYNHSRDSKFGVQIAANKPWLALKTTEILTTLCPQIRAIDLNCGCPIDLVCRQGAGSALLDSHAKLEKTLRGMNAVSGETPITVKIRMGTKDKHPTSEKLVQRLVMGGPEAQEHGEDPCGVAAITLHGRSKQQRYSRSADWQYIADCASLVKKLKSERSNITDTAREPDARNLPASSTSGTGEGLPYFCGNGDILSHVDYNAHLQDTGIDACMIARGALIKPWIFEEIAQNQYLDKSASERLGYIEQFARNGLEYWGSDEIGVGTTRRFLLEWLSFSCRYVPIGILDELPPKFGDRPPAFRGRSDLETLLSSGYYRDWIKISEMFLGPAHKDFQFQPKHKSNSYEIEAEG</sequence>
<evidence type="ECO:0000256" key="26">
    <source>
        <dbReference type="SAM" id="MobiDB-lite"/>
    </source>
</evidence>